<comment type="caution">
    <text evidence="1">The sequence shown here is derived from an EMBL/GenBank/DDBJ whole genome shotgun (WGS) entry which is preliminary data.</text>
</comment>
<dbReference type="RefSeq" id="WP_341424238.1">
    <property type="nucleotide sequence ID" value="NZ_JBBUTG010000002.1"/>
</dbReference>
<reference evidence="1 2" key="1">
    <citation type="submission" date="2024-04" db="EMBL/GenBank/DDBJ databases">
        <title>Novel species of the genus Ideonella isolated from streams.</title>
        <authorList>
            <person name="Lu H."/>
        </authorList>
    </citation>
    <scope>NUCLEOTIDE SEQUENCE [LARGE SCALE GENOMIC DNA]</scope>
    <source>
        <strain evidence="1 2">DXS29W</strain>
    </source>
</reference>
<organism evidence="1 2">
    <name type="scientific">Ideonella lacteola</name>
    <dbReference type="NCBI Taxonomy" id="2984193"/>
    <lineage>
        <taxon>Bacteria</taxon>
        <taxon>Pseudomonadati</taxon>
        <taxon>Pseudomonadota</taxon>
        <taxon>Betaproteobacteria</taxon>
        <taxon>Burkholderiales</taxon>
        <taxon>Sphaerotilaceae</taxon>
        <taxon>Ideonella</taxon>
    </lineage>
</organism>
<evidence type="ECO:0000313" key="2">
    <source>
        <dbReference type="Proteomes" id="UP001371218"/>
    </source>
</evidence>
<gene>
    <name evidence="1" type="ORF">AACH06_03520</name>
</gene>
<keyword evidence="2" id="KW-1185">Reference proteome</keyword>
<name>A0ABU9BLS4_9BURK</name>
<dbReference type="EMBL" id="JBBUTG010000002">
    <property type="protein sequence ID" value="MEK8029880.1"/>
    <property type="molecule type" value="Genomic_DNA"/>
</dbReference>
<evidence type="ECO:0000313" key="1">
    <source>
        <dbReference type="EMBL" id="MEK8029880.1"/>
    </source>
</evidence>
<sequence length="245" mass="26959">MHSNDPAPRRPVWWAAGLAVAAVAGIVHRPALAADEGAAAGAMRTTLCAAAKTQQAGWLALWRDEFLRRHGINAAEMAQRVEVQGHEVECGWNSGLAWRVNYTVAYGWARVATHDELVLTLYSSTDEYRHLNLARDRLWLPSEILRAADARVGPAQLQKHDLSAKPAFATEALAQERLVQELGGLKPQRSEFGQLRQHCAKPCTPGHPTLQGHATVDEARNQCRSAELDLLTGQAWVRDDPCRVS</sequence>
<accession>A0ABU9BLS4</accession>
<dbReference type="Proteomes" id="UP001371218">
    <property type="component" value="Unassembled WGS sequence"/>
</dbReference>
<proteinExistence type="predicted"/>
<protein>
    <submittedName>
        <fullName evidence="1">Uncharacterized protein</fullName>
    </submittedName>
</protein>